<keyword evidence="9" id="KW-1185">Reference proteome</keyword>
<name>A0ABN9RGD6_9DINO</name>
<keyword evidence="2" id="KW-0285">Flavoprotein</keyword>
<evidence type="ECO:0000313" key="9">
    <source>
        <dbReference type="Proteomes" id="UP001189429"/>
    </source>
</evidence>
<reference evidence="8" key="1">
    <citation type="submission" date="2023-10" db="EMBL/GenBank/DDBJ databases">
        <authorList>
            <person name="Chen Y."/>
            <person name="Shah S."/>
            <person name="Dougan E. K."/>
            <person name="Thang M."/>
            <person name="Chan C."/>
        </authorList>
    </citation>
    <scope>NUCLEOTIDE SEQUENCE [LARGE SCALE GENOMIC DNA]</scope>
</reference>
<keyword evidence="4" id="KW-0819">tRNA processing</keyword>
<dbReference type="Proteomes" id="UP001189429">
    <property type="component" value="Unassembled WGS sequence"/>
</dbReference>
<dbReference type="InterPro" id="IPR018517">
    <property type="entry name" value="tRNA_hU_synthase_CS"/>
</dbReference>
<evidence type="ECO:0000256" key="5">
    <source>
        <dbReference type="ARBA" id="ARBA00023002"/>
    </source>
</evidence>
<evidence type="ECO:0000256" key="2">
    <source>
        <dbReference type="ARBA" id="ARBA00022630"/>
    </source>
</evidence>
<dbReference type="PROSITE" id="PS01136">
    <property type="entry name" value="UPF0034"/>
    <property type="match status" value="1"/>
</dbReference>
<evidence type="ECO:0000256" key="4">
    <source>
        <dbReference type="ARBA" id="ARBA00022694"/>
    </source>
</evidence>
<dbReference type="Pfam" id="PF01207">
    <property type="entry name" value="Dus"/>
    <property type="match status" value="1"/>
</dbReference>
<dbReference type="PANTHER" id="PTHR45936">
    <property type="entry name" value="TRNA-DIHYDROURIDINE(20) SYNTHASE [NAD(P)+]-LIKE"/>
    <property type="match status" value="1"/>
</dbReference>
<dbReference type="InterPro" id="IPR013785">
    <property type="entry name" value="Aldolase_TIM"/>
</dbReference>
<dbReference type="PANTHER" id="PTHR45936:SF1">
    <property type="entry name" value="TRNA-DIHYDROURIDINE(20) SYNTHASE [NAD(P)+]-LIKE"/>
    <property type="match status" value="1"/>
</dbReference>
<evidence type="ECO:0000313" key="8">
    <source>
        <dbReference type="EMBL" id="CAK0818113.1"/>
    </source>
</evidence>
<proteinExistence type="predicted"/>
<evidence type="ECO:0000259" key="7">
    <source>
        <dbReference type="Pfam" id="PF01207"/>
    </source>
</evidence>
<feature type="compositionally biased region" description="Basic and acidic residues" evidence="6">
    <location>
        <begin position="424"/>
        <end position="457"/>
    </location>
</feature>
<dbReference type="InterPro" id="IPR052582">
    <property type="entry name" value="tRNA-DUS-like"/>
</dbReference>
<dbReference type="Gene3D" id="3.20.20.70">
    <property type="entry name" value="Aldolase class I"/>
    <property type="match status" value="1"/>
</dbReference>
<evidence type="ECO:0000256" key="1">
    <source>
        <dbReference type="ARBA" id="ARBA00001917"/>
    </source>
</evidence>
<evidence type="ECO:0000256" key="6">
    <source>
        <dbReference type="SAM" id="MobiDB-lite"/>
    </source>
</evidence>
<protein>
    <recommendedName>
        <fullName evidence="7">DUS-like FMN-binding domain-containing protein</fullName>
    </recommendedName>
</protein>
<dbReference type="EMBL" id="CAUYUJ010006655">
    <property type="protein sequence ID" value="CAK0818113.1"/>
    <property type="molecule type" value="Genomic_DNA"/>
</dbReference>
<dbReference type="CDD" id="cd02801">
    <property type="entry name" value="DUS_like_FMN"/>
    <property type="match status" value="1"/>
</dbReference>
<organism evidence="8 9">
    <name type="scientific">Prorocentrum cordatum</name>
    <dbReference type="NCBI Taxonomy" id="2364126"/>
    <lineage>
        <taxon>Eukaryota</taxon>
        <taxon>Sar</taxon>
        <taxon>Alveolata</taxon>
        <taxon>Dinophyceae</taxon>
        <taxon>Prorocentrales</taxon>
        <taxon>Prorocentraceae</taxon>
        <taxon>Prorocentrum</taxon>
    </lineage>
</organism>
<comment type="caution">
    <text evidence="8">The sequence shown here is derived from an EMBL/GenBank/DDBJ whole genome shotgun (WGS) entry which is preliminary data.</text>
</comment>
<keyword evidence="3" id="KW-0288">FMN</keyword>
<feature type="domain" description="DUS-like FMN-binding" evidence="7">
    <location>
        <begin position="55"/>
        <end position="317"/>
    </location>
</feature>
<feature type="region of interest" description="Disordered" evidence="6">
    <location>
        <begin position="414"/>
        <end position="457"/>
    </location>
</feature>
<dbReference type="SUPFAM" id="SSF51395">
    <property type="entry name" value="FMN-linked oxidoreductases"/>
    <property type="match status" value="1"/>
</dbReference>
<gene>
    <name evidence="8" type="ORF">PCOR1329_LOCUS20482</name>
</gene>
<evidence type="ECO:0000256" key="3">
    <source>
        <dbReference type="ARBA" id="ARBA00022643"/>
    </source>
</evidence>
<sequence length="457" mass="49126">MAPGAPARETCGAGRQRCFGAARARAERAMAPEPSGDGSGAAGGGSRVCFSGVEILAPMVRASTLALRLECLRYGADLVFGEEIIDKKLIGAARVENSAFGTVDFVSPREKVLIFATSKEERSRVFFQMGTADAALATQAAMLVARDVRGIDVNMGCPKSFSVKGGMGAALLSTPEVASDILRALRRNLPESCALTCKIRMLETTAKTRDFMQLCEKSGAEAVTVHCRTRDERPAEPAHWDEIMRLWDAVKVPVICNGDFFTRRQIDEFWKFCHGAGAADGAAAGEKAGPSGIMIARGALWNPSIFCRDASVVPSFEDMVRNYVRAAVRANSTYQNCKWVLSQMLAGGVGVTAPNEFVGVPTKAFNRQLSTMKSMGAICEKLGIPHDAASFPQQAHMTTYYRGWEPLDAQAAAAAAGGTLPQKRPGDQHREEIEDVAPELRGEADDDAARKRARTEA</sequence>
<comment type="cofactor">
    <cofactor evidence="1">
        <name>FMN</name>
        <dbReference type="ChEBI" id="CHEBI:58210"/>
    </cofactor>
</comment>
<keyword evidence="5" id="KW-0560">Oxidoreductase</keyword>
<dbReference type="InterPro" id="IPR035587">
    <property type="entry name" value="DUS-like_FMN-bd"/>
</dbReference>
<accession>A0ABN9RGD6</accession>